<reference evidence="1" key="1">
    <citation type="submission" date="2020-08" db="EMBL/GenBank/DDBJ databases">
        <title>Multicomponent nature underlies the extraordinary mechanical properties of spider dragline silk.</title>
        <authorList>
            <person name="Kono N."/>
            <person name="Nakamura H."/>
            <person name="Mori M."/>
            <person name="Yoshida Y."/>
            <person name="Ohtoshi R."/>
            <person name="Malay A.D."/>
            <person name="Moran D.A.P."/>
            <person name="Tomita M."/>
            <person name="Numata K."/>
            <person name="Arakawa K."/>
        </authorList>
    </citation>
    <scope>NUCLEOTIDE SEQUENCE</scope>
</reference>
<proteinExistence type="predicted"/>
<evidence type="ECO:0000313" key="1">
    <source>
        <dbReference type="EMBL" id="GFY74915.1"/>
    </source>
</evidence>
<comment type="caution">
    <text evidence="1">The sequence shown here is derived from an EMBL/GenBank/DDBJ whole genome shotgun (WGS) entry which is preliminary data.</text>
</comment>
<evidence type="ECO:0000313" key="2">
    <source>
        <dbReference type="Proteomes" id="UP000886998"/>
    </source>
</evidence>
<gene>
    <name evidence="1" type="ORF">TNIN_231481</name>
</gene>
<accession>A0A8X7CQU9</accession>
<dbReference type="EMBL" id="BMAV01021025">
    <property type="protein sequence ID" value="GFY74915.1"/>
    <property type="molecule type" value="Genomic_DNA"/>
</dbReference>
<protein>
    <submittedName>
        <fullName evidence="1">Uncharacterized protein</fullName>
    </submittedName>
</protein>
<name>A0A8X7CQU9_9ARAC</name>
<keyword evidence="2" id="KW-1185">Reference proteome</keyword>
<dbReference type="AlphaFoldDB" id="A0A8X7CQU9"/>
<dbReference type="Proteomes" id="UP000886998">
    <property type="component" value="Unassembled WGS sequence"/>
</dbReference>
<organism evidence="1 2">
    <name type="scientific">Trichonephila inaurata madagascariensis</name>
    <dbReference type="NCBI Taxonomy" id="2747483"/>
    <lineage>
        <taxon>Eukaryota</taxon>
        <taxon>Metazoa</taxon>
        <taxon>Ecdysozoa</taxon>
        <taxon>Arthropoda</taxon>
        <taxon>Chelicerata</taxon>
        <taxon>Arachnida</taxon>
        <taxon>Araneae</taxon>
        <taxon>Araneomorphae</taxon>
        <taxon>Entelegynae</taxon>
        <taxon>Araneoidea</taxon>
        <taxon>Nephilidae</taxon>
        <taxon>Trichonephila</taxon>
        <taxon>Trichonephila inaurata</taxon>
    </lineage>
</organism>
<sequence length="95" mass="10235">MPLTVSVTPLVWQALQNMPPIPVERATNKRITRVDFINQLAEGGGIVKAPLFSTPVVRWQRAITQKPIPSIIQKGKISAGAGRPVNGPTMAPTNV</sequence>